<gene>
    <name evidence="1" type="ORF">JL102_17930</name>
</gene>
<dbReference type="AlphaFoldDB" id="A0A937FBW5"/>
<dbReference type="RefSeq" id="WP_202245827.1">
    <property type="nucleotide sequence ID" value="NZ_JAESIY010000010.1"/>
</dbReference>
<name>A0A937FBW5_9BACT</name>
<organism evidence="1 2">
    <name type="scientific">Fulvivirga sediminis</name>
    <dbReference type="NCBI Taxonomy" id="2803949"/>
    <lineage>
        <taxon>Bacteria</taxon>
        <taxon>Pseudomonadati</taxon>
        <taxon>Bacteroidota</taxon>
        <taxon>Cytophagia</taxon>
        <taxon>Cytophagales</taxon>
        <taxon>Fulvivirgaceae</taxon>
        <taxon>Fulvivirga</taxon>
    </lineage>
</organism>
<proteinExistence type="predicted"/>
<keyword evidence="2" id="KW-1185">Reference proteome</keyword>
<sequence>MFIGFDYLNQIYNDTEASDVLSAKNQKEIIRLAKALKSYALNKIGTEVDPKKQAYEDSLLTTIIWPT</sequence>
<reference evidence="1" key="1">
    <citation type="submission" date="2021-01" db="EMBL/GenBank/DDBJ databases">
        <title>Fulvivirga kasyanovii gen. nov., sp nov., a novel member of the phylum Bacteroidetes isolated from seawater in a mussel farm.</title>
        <authorList>
            <person name="Zhao L.-H."/>
            <person name="Wang Z.-J."/>
        </authorList>
    </citation>
    <scope>NUCLEOTIDE SEQUENCE</scope>
    <source>
        <strain evidence="1">2943</strain>
    </source>
</reference>
<accession>A0A937FBW5</accession>
<evidence type="ECO:0000313" key="2">
    <source>
        <dbReference type="Proteomes" id="UP000659388"/>
    </source>
</evidence>
<evidence type="ECO:0000313" key="1">
    <source>
        <dbReference type="EMBL" id="MBL3658035.1"/>
    </source>
</evidence>
<protein>
    <submittedName>
        <fullName evidence="1">Uncharacterized protein</fullName>
    </submittedName>
</protein>
<comment type="caution">
    <text evidence="1">The sequence shown here is derived from an EMBL/GenBank/DDBJ whole genome shotgun (WGS) entry which is preliminary data.</text>
</comment>
<dbReference type="EMBL" id="JAESIY010000010">
    <property type="protein sequence ID" value="MBL3658035.1"/>
    <property type="molecule type" value="Genomic_DNA"/>
</dbReference>
<dbReference type="Proteomes" id="UP000659388">
    <property type="component" value="Unassembled WGS sequence"/>
</dbReference>